<accession>A0A9Q0AXI5</accession>
<feature type="region of interest" description="Disordered" evidence="1">
    <location>
        <begin position="1"/>
        <end position="69"/>
    </location>
</feature>
<feature type="compositionally biased region" description="Acidic residues" evidence="1">
    <location>
        <begin position="37"/>
        <end position="47"/>
    </location>
</feature>
<sequence>MSFVSTQSSELLESGGIVDGFLSREGSDSPGSLADFIVDDDVTEDSEGGVAVDAQPQTPRRRAASEDEVFDRVERQRRAKRKLEALTGTGRSRTRQDRVVSSGAVEARASQVESDVIKAQGMLDSILDGINGLKSLVQHGSVWADSSMSELDGCGRGATVSTQVRESGDGCARPTQAWEMSETDCGEEGESPFSKVNQRYSRLQRKRRRQCLDSSEDEGF</sequence>
<feature type="compositionally biased region" description="Polar residues" evidence="1">
    <location>
        <begin position="1"/>
        <end position="11"/>
    </location>
</feature>
<gene>
    <name evidence="2" type="ORF">CABS02_14450</name>
</gene>
<organism evidence="2 3">
    <name type="scientific">Colletotrichum abscissum</name>
    <dbReference type="NCBI Taxonomy" id="1671311"/>
    <lineage>
        <taxon>Eukaryota</taxon>
        <taxon>Fungi</taxon>
        <taxon>Dikarya</taxon>
        <taxon>Ascomycota</taxon>
        <taxon>Pezizomycotina</taxon>
        <taxon>Sordariomycetes</taxon>
        <taxon>Hypocreomycetidae</taxon>
        <taxon>Glomerellales</taxon>
        <taxon>Glomerellaceae</taxon>
        <taxon>Colletotrichum</taxon>
        <taxon>Colletotrichum acutatum species complex</taxon>
    </lineage>
</organism>
<dbReference type="EMBL" id="SDAQ01000200">
    <property type="protein sequence ID" value="KAI3530647.1"/>
    <property type="molecule type" value="Genomic_DNA"/>
</dbReference>
<comment type="caution">
    <text evidence="2">The sequence shown here is derived from an EMBL/GenBank/DDBJ whole genome shotgun (WGS) entry which is preliminary data.</text>
</comment>
<dbReference type="Proteomes" id="UP001056436">
    <property type="component" value="Unassembled WGS sequence"/>
</dbReference>
<keyword evidence="3" id="KW-1185">Reference proteome</keyword>
<name>A0A9Q0AXI5_9PEZI</name>
<proteinExistence type="predicted"/>
<evidence type="ECO:0000313" key="3">
    <source>
        <dbReference type="Proteomes" id="UP001056436"/>
    </source>
</evidence>
<reference evidence="2" key="1">
    <citation type="submission" date="2019-01" db="EMBL/GenBank/DDBJ databases">
        <title>Colletotrichum abscissum LGMF1257.</title>
        <authorList>
            <person name="Baroncelli R."/>
        </authorList>
    </citation>
    <scope>NUCLEOTIDE SEQUENCE</scope>
    <source>
        <strain evidence="2">Ca142</strain>
    </source>
</reference>
<evidence type="ECO:0000313" key="2">
    <source>
        <dbReference type="EMBL" id="KAI3530647.1"/>
    </source>
</evidence>
<protein>
    <submittedName>
        <fullName evidence="2">Uncharacterized protein</fullName>
    </submittedName>
</protein>
<dbReference type="AlphaFoldDB" id="A0A9Q0AXI5"/>
<evidence type="ECO:0000256" key="1">
    <source>
        <dbReference type="SAM" id="MobiDB-lite"/>
    </source>
</evidence>